<organism evidence="1 2">
    <name type="scientific">Gigaspora rosea</name>
    <dbReference type="NCBI Taxonomy" id="44941"/>
    <lineage>
        <taxon>Eukaryota</taxon>
        <taxon>Fungi</taxon>
        <taxon>Fungi incertae sedis</taxon>
        <taxon>Mucoromycota</taxon>
        <taxon>Glomeromycotina</taxon>
        <taxon>Glomeromycetes</taxon>
        <taxon>Diversisporales</taxon>
        <taxon>Gigasporaceae</taxon>
        <taxon>Gigaspora</taxon>
    </lineage>
</organism>
<evidence type="ECO:0008006" key="3">
    <source>
        <dbReference type="Google" id="ProtNLM"/>
    </source>
</evidence>
<sequence length="326" mass="37560">MSTSITENYELPEKWDTETLIVFLKEQALNLNDDDFNILRKEKIIGQDFLDMAKEDFQSYGFPLGSALDLALEVKALKDHKKRSFSSYRSLKEVLVKYEISWDSITSVTQFQPEIHSLEDNDEELLQCVKEIKRRLANMGTVVDTNEAMRNSYIEAILHTALHLIRKTTSHDLSLSPQIEVVGEGRVDWTIKEFEDLLCITEGKQNLVAVGLAQNLIKLESSYQTNKRKKKADDSFYDYLYGIVTTATDWHFIFYTPEGVFSTSQTEYHISLTKSAIQDVSELRKGVKKAIEVIVGILKDRIMVEKEPEAKKRRIAKIKSEHYSFL</sequence>
<accession>A0A397UBZ6</accession>
<evidence type="ECO:0000313" key="1">
    <source>
        <dbReference type="EMBL" id="RIB06289.1"/>
    </source>
</evidence>
<protein>
    <recommendedName>
        <fullName evidence="3">SAM domain-containing protein</fullName>
    </recommendedName>
</protein>
<dbReference type="InterPro" id="IPR013761">
    <property type="entry name" value="SAM/pointed_sf"/>
</dbReference>
<comment type="caution">
    <text evidence="1">The sequence shown here is derived from an EMBL/GenBank/DDBJ whole genome shotgun (WGS) entry which is preliminary data.</text>
</comment>
<proteinExistence type="predicted"/>
<gene>
    <name evidence="1" type="ORF">C2G38_2046905</name>
</gene>
<name>A0A397UBZ6_9GLOM</name>
<dbReference type="Proteomes" id="UP000266673">
    <property type="component" value="Unassembled WGS sequence"/>
</dbReference>
<dbReference type="OrthoDB" id="2428576at2759"/>
<reference evidence="1 2" key="1">
    <citation type="submission" date="2018-06" db="EMBL/GenBank/DDBJ databases">
        <title>Comparative genomics reveals the genomic features of Rhizophagus irregularis, R. cerebriforme, R. diaphanum and Gigaspora rosea, and their symbiotic lifestyle signature.</title>
        <authorList>
            <person name="Morin E."/>
            <person name="San Clemente H."/>
            <person name="Chen E.C.H."/>
            <person name="De La Providencia I."/>
            <person name="Hainaut M."/>
            <person name="Kuo A."/>
            <person name="Kohler A."/>
            <person name="Murat C."/>
            <person name="Tang N."/>
            <person name="Roy S."/>
            <person name="Loubradou J."/>
            <person name="Henrissat B."/>
            <person name="Grigoriev I.V."/>
            <person name="Corradi N."/>
            <person name="Roux C."/>
            <person name="Martin F.M."/>
        </authorList>
    </citation>
    <scope>NUCLEOTIDE SEQUENCE [LARGE SCALE GENOMIC DNA]</scope>
    <source>
        <strain evidence="1 2">DAOM 194757</strain>
    </source>
</reference>
<dbReference type="AlphaFoldDB" id="A0A397UBZ6"/>
<keyword evidence="2" id="KW-1185">Reference proteome</keyword>
<evidence type="ECO:0000313" key="2">
    <source>
        <dbReference type="Proteomes" id="UP000266673"/>
    </source>
</evidence>
<dbReference type="EMBL" id="QKWP01001840">
    <property type="protein sequence ID" value="RIB06289.1"/>
    <property type="molecule type" value="Genomic_DNA"/>
</dbReference>
<dbReference type="Gene3D" id="1.10.150.50">
    <property type="entry name" value="Transcription Factor, Ets-1"/>
    <property type="match status" value="1"/>
</dbReference>